<dbReference type="SMART" id="SM00487">
    <property type="entry name" value="DEXDc"/>
    <property type="match status" value="1"/>
</dbReference>
<dbReference type="SUPFAM" id="SSF52540">
    <property type="entry name" value="P-loop containing nucleoside triphosphate hydrolases"/>
    <property type="match status" value="2"/>
</dbReference>
<dbReference type="OrthoDB" id="9814088at2"/>
<dbReference type="PANTHER" id="PTHR10799">
    <property type="entry name" value="SNF2/RAD54 HELICASE FAMILY"/>
    <property type="match status" value="1"/>
</dbReference>
<comment type="caution">
    <text evidence="9">The sequence shown here is derived from an EMBL/GenBank/DDBJ whole genome shotgun (WGS) entry which is preliminary data.</text>
</comment>
<evidence type="ECO:0000313" key="9">
    <source>
        <dbReference type="EMBL" id="KGF29448.1"/>
    </source>
</evidence>
<reference evidence="9 10" key="1">
    <citation type="submission" date="2014-07" db="EMBL/GenBank/DDBJ databases">
        <authorList>
            <person name="McCorrison J."/>
            <person name="Sanka R."/>
            <person name="Torralba M."/>
            <person name="Gillis M."/>
            <person name="Haft D.H."/>
            <person name="Methe B."/>
            <person name="Sutton G."/>
            <person name="Nelson K.E."/>
        </authorList>
    </citation>
    <scope>NUCLEOTIDE SEQUENCE [LARGE SCALE GENOMIC DNA]</scope>
    <source>
        <strain evidence="9 10">DNF00040</strain>
    </source>
</reference>
<organism evidence="9 10">
    <name type="scientific">Oligella urethralis DNF00040</name>
    <dbReference type="NCBI Taxonomy" id="1401065"/>
    <lineage>
        <taxon>Bacteria</taxon>
        <taxon>Pseudomonadati</taxon>
        <taxon>Pseudomonadota</taxon>
        <taxon>Betaproteobacteria</taxon>
        <taxon>Burkholderiales</taxon>
        <taxon>Alcaligenaceae</taxon>
        <taxon>Oligella</taxon>
    </lineage>
</organism>
<dbReference type="InterPro" id="IPR049730">
    <property type="entry name" value="SNF2/RAD54-like_C"/>
</dbReference>
<evidence type="ECO:0000256" key="1">
    <source>
        <dbReference type="ARBA" id="ARBA00022741"/>
    </source>
</evidence>
<keyword evidence="10" id="KW-1185">Reference proteome</keyword>
<keyword evidence="4" id="KW-0067">ATP-binding</keyword>
<dbReference type="Gene3D" id="3.40.50.10810">
    <property type="entry name" value="Tandem AAA-ATPase domain"/>
    <property type="match status" value="1"/>
</dbReference>
<name>A0A095Z477_9BURK</name>
<evidence type="ECO:0000259" key="8">
    <source>
        <dbReference type="PROSITE" id="PS51194"/>
    </source>
</evidence>
<dbReference type="SMART" id="SM00490">
    <property type="entry name" value="HELICc"/>
    <property type="match status" value="1"/>
</dbReference>
<feature type="compositionally biased region" description="Basic and acidic residues" evidence="6">
    <location>
        <begin position="372"/>
        <end position="386"/>
    </location>
</feature>
<dbReference type="eggNOG" id="COG0553">
    <property type="taxonomic scope" value="Bacteria"/>
</dbReference>
<keyword evidence="5" id="KW-0175">Coiled coil</keyword>
<evidence type="ECO:0000256" key="3">
    <source>
        <dbReference type="ARBA" id="ARBA00022806"/>
    </source>
</evidence>
<dbReference type="InterPro" id="IPR000330">
    <property type="entry name" value="SNF2_N"/>
</dbReference>
<dbReference type="CDD" id="cd18011">
    <property type="entry name" value="DEXDc_RapA"/>
    <property type="match status" value="1"/>
</dbReference>
<evidence type="ECO:0000256" key="4">
    <source>
        <dbReference type="ARBA" id="ARBA00022840"/>
    </source>
</evidence>
<feature type="domain" description="Helicase C-terminal" evidence="8">
    <location>
        <begin position="424"/>
        <end position="611"/>
    </location>
</feature>
<dbReference type="InterPro" id="IPR014001">
    <property type="entry name" value="Helicase_ATP-bd"/>
</dbReference>
<keyword evidence="3 9" id="KW-0347">Helicase</keyword>
<evidence type="ECO:0000256" key="2">
    <source>
        <dbReference type="ARBA" id="ARBA00022801"/>
    </source>
</evidence>
<sequence length="975" mass="110289">MYSAYHAKYYAHELTRRHAADGVDRLSQSLFDASVDLNPHQIEAALFALRNPLQEGVLLADEVGLGKTIEAALVICQYWAERRRRLLVICPASLRKQWAQELHDKFAMPTTVVDAVSMRKQSAGDMLATLQRQVGQAVVIMSYQFAARLEAELRAVPWDMVVIDEAHKLRNAHRTSNRTGQALKRALQGRKKLLLTATPLQNSLMELYGLSTLIDEHLFGDETAFRKQFMNSRTGLEELRERLASFAKRTLRRDVLEYIKYTERKALTQPFNPTDDEQALYERISAFLQKENSYALPKQQRHLTGLILRKLLASSAPAVAATLVTIRERLHGLLTADKTEDGGSQLVEQLIAEDDLEQDYLEEEAILAGEDTETHTAEPSEDDRAGTAKNAQTVRADITAEIAELTALIDAAQALQVDTKAQALLKALTLGFSKMAELGAPRKAIIFTESRRTQEYLHRFLSANGHAGKLVLFSGTNSHEDSTAIYQRWLEEHKGTDRVTGSPQVDRRTALIEHFRKDDGTGAEIMIATEAAAEGVNLQFCALIINYDLPWNPQRIEQRIGRCHRYGQRFDVVVINFLNTRNQADQRVLELLTEKFNLFSGVFGASDEVLGRIEGGLDFEKRILQIYDTCRQPDQIEAAFNALQEELEEVIADRIKDTQSELLEHFDEDVHDRLKLRLDEAEARLDKLGRWFWGVTRYALSERARFDEHSYAFSLSTPPAGVATGRYQLIRGAAQPDMLAHAYRLSHPLGEWCIEASLNAVTPVATLKLDYGKHGARVSVIEELRGKSGWLMLARLEVTAFETTEALLFSGLLDDGQILDQETCEKLMAIPAAGKPTPLNVPVPETLLANNQRAIQATIAQVLDANQRLFNEERDKLERWADDKLLAAEEALKNTKARIAQLKRDARKTATLQEQDGIQRELSELERKQRRQRQEIFEVEDEIIAKRDELIASLQQRLQEKTSNETLFSVRWQVI</sequence>
<accession>A0A095Z477</accession>
<dbReference type="InterPro" id="IPR057342">
    <property type="entry name" value="DEXDc_RapA"/>
</dbReference>
<dbReference type="GO" id="GO:0016787">
    <property type="term" value="F:hydrolase activity"/>
    <property type="evidence" value="ECO:0007669"/>
    <property type="project" value="UniProtKB-KW"/>
</dbReference>
<dbReference type="Pfam" id="PF00176">
    <property type="entry name" value="SNF2-rel_dom"/>
    <property type="match status" value="1"/>
</dbReference>
<feature type="domain" description="Helicase ATP-binding" evidence="7">
    <location>
        <begin position="48"/>
        <end position="217"/>
    </location>
</feature>
<protein>
    <submittedName>
        <fullName evidence="9">ATP-dependent helicase</fullName>
    </submittedName>
</protein>
<dbReference type="Proteomes" id="UP000029629">
    <property type="component" value="Unassembled WGS sequence"/>
</dbReference>
<evidence type="ECO:0000256" key="5">
    <source>
        <dbReference type="SAM" id="Coils"/>
    </source>
</evidence>
<dbReference type="GO" id="GO:0005524">
    <property type="term" value="F:ATP binding"/>
    <property type="evidence" value="ECO:0007669"/>
    <property type="project" value="UniProtKB-KW"/>
</dbReference>
<gene>
    <name evidence="9" type="ORF">HMPREF2130_08780</name>
</gene>
<evidence type="ECO:0000256" key="6">
    <source>
        <dbReference type="SAM" id="MobiDB-lite"/>
    </source>
</evidence>
<keyword evidence="1" id="KW-0547">Nucleotide-binding</keyword>
<dbReference type="EMBL" id="JRNI01000039">
    <property type="protein sequence ID" value="KGF29448.1"/>
    <property type="molecule type" value="Genomic_DNA"/>
</dbReference>
<evidence type="ECO:0000259" key="7">
    <source>
        <dbReference type="PROSITE" id="PS51192"/>
    </source>
</evidence>
<dbReference type="GO" id="GO:0004386">
    <property type="term" value="F:helicase activity"/>
    <property type="evidence" value="ECO:0007669"/>
    <property type="project" value="UniProtKB-KW"/>
</dbReference>
<feature type="coiled-coil region" evidence="5">
    <location>
        <begin position="885"/>
        <end position="942"/>
    </location>
</feature>
<dbReference type="PROSITE" id="PS51194">
    <property type="entry name" value="HELICASE_CTER"/>
    <property type="match status" value="1"/>
</dbReference>
<dbReference type="AlphaFoldDB" id="A0A095Z477"/>
<dbReference type="InterPro" id="IPR027417">
    <property type="entry name" value="P-loop_NTPase"/>
</dbReference>
<proteinExistence type="predicted"/>
<dbReference type="PROSITE" id="PS51192">
    <property type="entry name" value="HELICASE_ATP_BIND_1"/>
    <property type="match status" value="1"/>
</dbReference>
<feature type="region of interest" description="Disordered" evidence="6">
    <location>
        <begin position="367"/>
        <end position="389"/>
    </location>
</feature>
<keyword evidence="2" id="KW-0378">Hydrolase</keyword>
<dbReference type="InterPro" id="IPR001650">
    <property type="entry name" value="Helicase_C-like"/>
</dbReference>
<dbReference type="InterPro" id="IPR038718">
    <property type="entry name" value="SNF2-like_sf"/>
</dbReference>
<dbReference type="Gene3D" id="3.40.50.300">
    <property type="entry name" value="P-loop containing nucleotide triphosphate hydrolases"/>
    <property type="match status" value="1"/>
</dbReference>
<dbReference type="Pfam" id="PF00271">
    <property type="entry name" value="Helicase_C"/>
    <property type="match status" value="1"/>
</dbReference>
<dbReference type="CDD" id="cd18793">
    <property type="entry name" value="SF2_C_SNF"/>
    <property type="match status" value="1"/>
</dbReference>
<evidence type="ECO:0000313" key="10">
    <source>
        <dbReference type="Proteomes" id="UP000029629"/>
    </source>
</evidence>